<dbReference type="Proteomes" id="UP000027821">
    <property type="component" value="Unassembled WGS sequence"/>
</dbReference>
<comment type="caution">
    <text evidence="2">The sequence shown here is derived from an EMBL/GenBank/DDBJ whole genome shotgun (WGS) entry which is preliminary data.</text>
</comment>
<proteinExistence type="predicted"/>
<evidence type="ECO:0000313" key="3">
    <source>
        <dbReference type="Proteomes" id="UP000027821"/>
    </source>
</evidence>
<dbReference type="PANTHER" id="PTHR39323">
    <property type="entry name" value="BLR1149 PROTEIN"/>
    <property type="match status" value="1"/>
</dbReference>
<dbReference type="GO" id="GO:0016787">
    <property type="term" value="F:hydrolase activity"/>
    <property type="evidence" value="ECO:0007669"/>
    <property type="project" value="InterPro"/>
</dbReference>
<dbReference type="PANTHER" id="PTHR39323:SF1">
    <property type="entry name" value="BLR1149 PROTEIN"/>
    <property type="match status" value="1"/>
</dbReference>
<feature type="domain" description="Calcineurin-like phosphoesterase" evidence="1">
    <location>
        <begin position="38"/>
        <end position="162"/>
    </location>
</feature>
<evidence type="ECO:0000313" key="2">
    <source>
        <dbReference type="EMBL" id="KEO74194.1"/>
    </source>
</evidence>
<dbReference type="NCBIfam" id="TIGR04123">
    <property type="entry name" value="P_estr_lig_assc"/>
    <property type="match status" value="1"/>
</dbReference>
<dbReference type="InterPro" id="IPR029052">
    <property type="entry name" value="Metallo-depent_PP-like"/>
</dbReference>
<dbReference type="EMBL" id="JMIH01000016">
    <property type="protein sequence ID" value="KEO74194.1"/>
    <property type="molecule type" value="Genomic_DNA"/>
</dbReference>
<dbReference type="eggNOG" id="COG1407">
    <property type="taxonomic scope" value="Bacteria"/>
</dbReference>
<protein>
    <recommendedName>
        <fullName evidence="1">Calcineurin-like phosphoesterase domain-containing protein</fullName>
    </recommendedName>
</protein>
<name>A0A074KZ57_9BACT</name>
<dbReference type="Pfam" id="PF00149">
    <property type="entry name" value="Metallophos"/>
    <property type="match status" value="1"/>
</dbReference>
<dbReference type="InterPro" id="IPR026336">
    <property type="entry name" value="PdeM-like"/>
</dbReference>
<reference evidence="2 3" key="1">
    <citation type="submission" date="2014-04" db="EMBL/GenBank/DDBJ databases">
        <title>Characterization and application of a salt tolerant electro-active bacterium.</title>
        <authorList>
            <person name="Yang L."/>
            <person name="Wei S."/>
            <person name="Tay Q.X.M."/>
        </authorList>
    </citation>
    <scope>NUCLEOTIDE SEQUENCE [LARGE SCALE GENOMIC DNA]</scope>
    <source>
        <strain evidence="2 3">LY1</strain>
    </source>
</reference>
<accession>A0A074KZ57</accession>
<dbReference type="Gene3D" id="3.60.21.10">
    <property type="match status" value="1"/>
</dbReference>
<dbReference type="InterPro" id="IPR004843">
    <property type="entry name" value="Calcineurin-like_PHP"/>
</dbReference>
<dbReference type="SUPFAM" id="SSF56300">
    <property type="entry name" value="Metallo-dependent phosphatases"/>
    <property type="match status" value="1"/>
</dbReference>
<keyword evidence="3" id="KW-1185">Reference proteome</keyword>
<dbReference type="RefSeq" id="WP_240485963.1">
    <property type="nucleotide sequence ID" value="NZ_JMIH01000016.1"/>
</dbReference>
<organism evidence="2 3">
    <name type="scientific">Anditalea andensis</name>
    <dbReference type="NCBI Taxonomy" id="1048983"/>
    <lineage>
        <taxon>Bacteria</taxon>
        <taxon>Pseudomonadati</taxon>
        <taxon>Bacteroidota</taxon>
        <taxon>Cytophagia</taxon>
        <taxon>Cytophagales</taxon>
        <taxon>Cytophagaceae</taxon>
        <taxon>Anditalea</taxon>
    </lineage>
</organism>
<gene>
    <name evidence="2" type="ORF">EL17_08640</name>
</gene>
<sequence>MMESKIQEAVQLDGAVKFLNGIYLLKEKAVWCSVTKSLFIADPHFGKAGHFRKSGISIPESIHMADYEVIKFLIELYQPKHFYFLGDLFHSALNKQWQVLELFLQGYDNIKFILIKGNHDILPKNIYKSSVLKIYSEPFLVGSLLLSHEPIDSIPEGTINLCGHLHPGFAINSFGNQKTRLPCYHYKSRQLILPSFGKFTGIVCLPCHPGDRIYIIGPNGVIPFN</sequence>
<dbReference type="STRING" id="1048983.EL17_08640"/>
<evidence type="ECO:0000259" key="1">
    <source>
        <dbReference type="Pfam" id="PF00149"/>
    </source>
</evidence>
<dbReference type="AlphaFoldDB" id="A0A074KZ57"/>